<evidence type="ECO:0000313" key="4">
    <source>
        <dbReference type="EMBL" id="CAF3890780.1"/>
    </source>
</evidence>
<sequence>MASPSSAFETLSDEILMIIMRYSGNVTSVFRTFSGLNQRFNQILVDRHLHLLTDFLHINIRQSNFNYYYTTPLFHALSQQLCSLQDNDDRERQIDQCFEKLTSFHIQEITRQIKDQFRFSREQFHSIRVNLSDEEIRFRDAALKRAFNDLQFHSLNHERLQQIENLVIGTGARLECTDNELGEYNLAKALNKLLLAHLYTIGYPSQLCLYSLHRLFKALIVSNPNLVNNKDYVGNGGSPVYFFLSHAIFTLQDFYRSSRSLPINIQKYQIVLELLLFIIQYLKQISNNKLWAKDCVSNCLRVVTSINHEVDEKMYIQYSQMEVLKMLFDEMMRQDRPSDDYWNCMLQEGLSNLIVTGRSDILHYVYYQSSFMLNFVADTRHCHKFIDTMTGIRDRRRIFQHFLDENLFEPWLRSAALLFILLKKKECKWIKKLFRADPTLVHRVDEDGNDPLLYVCLKVNGCRHRLIEYLIGIGSDLHKRNIHDDHFIQAIELKRNRKLLKQLVEHEIVARENENGTTTSVID</sequence>
<evidence type="ECO:0000313" key="3">
    <source>
        <dbReference type="EMBL" id="CAF3579542.1"/>
    </source>
</evidence>
<organism evidence="2 5">
    <name type="scientific">Didymodactylos carnosus</name>
    <dbReference type="NCBI Taxonomy" id="1234261"/>
    <lineage>
        <taxon>Eukaryota</taxon>
        <taxon>Metazoa</taxon>
        <taxon>Spiralia</taxon>
        <taxon>Gnathifera</taxon>
        <taxon>Rotifera</taxon>
        <taxon>Eurotatoria</taxon>
        <taxon>Bdelloidea</taxon>
        <taxon>Philodinida</taxon>
        <taxon>Philodinidae</taxon>
        <taxon>Didymodactylos</taxon>
    </lineage>
</organism>
<dbReference type="AlphaFoldDB" id="A0A814R1V2"/>
<proteinExistence type="predicted"/>
<keyword evidence="5" id="KW-1185">Reference proteome</keyword>
<gene>
    <name evidence="2" type="ORF">GPM918_LOCUS19997</name>
    <name evidence="1" type="ORF">OVA965_LOCUS4412</name>
    <name evidence="4" type="ORF">SRO942_LOCUS19997</name>
    <name evidence="3" type="ORF">TMI583_LOCUS4410</name>
</gene>
<dbReference type="Proteomes" id="UP000681722">
    <property type="component" value="Unassembled WGS sequence"/>
</dbReference>
<dbReference type="EMBL" id="CAJNOK010001157">
    <property type="protein sequence ID" value="CAF0796478.1"/>
    <property type="molecule type" value="Genomic_DNA"/>
</dbReference>
<dbReference type="Proteomes" id="UP000682733">
    <property type="component" value="Unassembled WGS sequence"/>
</dbReference>
<evidence type="ECO:0000313" key="1">
    <source>
        <dbReference type="EMBL" id="CAF0796478.1"/>
    </source>
</evidence>
<dbReference type="SUPFAM" id="SSF140860">
    <property type="entry name" value="Pseudo ankyrin repeat-like"/>
    <property type="match status" value="1"/>
</dbReference>
<dbReference type="Proteomes" id="UP000677228">
    <property type="component" value="Unassembled WGS sequence"/>
</dbReference>
<dbReference type="EMBL" id="CAJOBA010001157">
    <property type="protein sequence ID" value="CAF3579542.1"/>
    <property type="molecule type" value="Genomic_DNA"/>
</dbReference>
<accession>A0A814R1V2</accession>
<name>A0A814R1V2_9BILA</name>
<protein>
    <submittedName>
        <fullName evidence="2">Uncharacterized protein</fullName>
    </submittedName>
</protein>
<comment type="caution">
    <text evidence="2">The sequence shown here is derived from an EMBL/GenBank/DDBJ whole genome shotgun (WGS) entry which is preliminary data.</text>
</comment>
<dbReference type="EMBL" id="CAJNOQ010006201">
    <property type="protein sequence ID" value="CAF1127165.1"/>
    <property type="molecule type" value="Genomic_DNA"/>
</dbReference>
<dbReference type="OrthoDB" id="10045790at2759"/>
<reference evidence="2" key="1">
    <citation type="submission" date="2021-02" db="EMBL/GenBank/DDBJ databases">
        <authorList>
            <person name="Nowell W R."/>
        </authorList>
    </citation>
    <scope>NUCLEOTIDE SEQUENCE</scope>
</reference>
<dbReference type="Proteomes" id="UP000663829">
    <property type="component" value="Unassembled WGS sequence"/>
</dbReference>
<evidence type="ECO:0000313" key="2">
    <source>
        <dbReference type="EMBL" id="CAF1127165.1"/>
    </source>
</evidence>
<evidence type="ECO:0000313" key="5">
    <source>
        <dbReference type="Proteomes" id="UP000663829"/>
    </source>
</evidence>
<dbReference type="EMBL" id="CAJOBC010006202">
    <property type="protein sequence ID" value="CAF3890780.1"/>
    <property type="molecule type" value="Genomic_DNA"/>
</dbReference>